<evidence type="ECO:0000256" key="6">
    <source>
        <dbReference type="PROSITE-ProRule" id="PRU01077"/>
    </source>
</evidence>
<dbReference type="OrthoDB" id="5593455at2759"/>
<dbReference type="InterPro" id="IPR027267">
    <property type="entry name" value="AH/BAR_dom_sf"/>
</dbReference>
<dbReference type="InterPro" id="IPR031160">
    <property type="entry name" value="F_BAR_dom"/>
</dbReference>
<proteinExistence type="inferred from homology"/>
<evidence type="ECO:0000256" key="1">
    <source>
        <dbReference type="ARBA" id="ARBA00004283"/>
    </source>
</evidence>
<dbReference type="InterPro" id="IPR001060">
    <property type="entry name" value="FCH_dom"/>
</dbReference>
<dbReference type="Pfam" id="PF10291">
    <property type="entry name" value="muHD"/>
    <property type="match status" value="1"/>
</dbReference>
<keyword evidence="5" id="KW-0168">Coated pit</keyword>
<dbReference type="PANTHER" id="PTHR23065:SF15">
    <property type="entry name" value="AT02057P"/>
    <property type="match status" value="1"/>
</dbReference>
<dbReference type="GO" id="GO:0072583">
    <property type="term" value="P:clathrin-dependent endocytosis"/>
    <property type="evidence" value="ECO:0007669"/>
    <property type="project" value="TreeGrafter"/>
</dbReference>
<keyword evidence="4 6" id="KW-0175">Coiled coil</keyword>
<protein>
    <recommendedName>
        <fullName evidence="12">F-BAR domain only protein 2</fullName>
    </recommendedName>
</protein>
<dbReference type="SUPFAM" id="SSF49447">
    <property type="entry name" value="Second domain of Mu2 adaptin subunit (ap50) of ap2 adaptor"/>
    <property type="match status" value="1"/>
</dbReference>
<dbReference type="CDD" id="cd07648">
    <property type="entry name" value="F-BAR_FCHO"/>
    <property type="match status" value="1"/>
</dbReference>
<comment type="caution">
    <text evidence="10">The sequence shown here is derived from an EMBL/GenBank/DDBJ whole genome shotgun (WGS) entry which is preliminary data.</text>
</comment>
<dbReference type="GO" id="GO:0005886">
    <property type="term" value="C:plasma membrane"/>
    <property type="evidence" value="ECO:0007669"/>
    <property type="project" value="TreeGrafter"/>
</dbReference>
<organism evidence="10 11">
    <name type="scientific">Owenia fusiformis</name>
    <name type="common">Polychaete worm</name>
    <dbReference type="NCBI Taxonomy" id="6347"/>
    <lineage>
        <taxon>Eukaryota</taxon>
        <taxon>Metazoa</taxon>
        <taxon>Spiralia</taxon>
        <taxon>Lophotrochozoa</taxon>
        <taxon>Annelida</taxon>
        <taxon>Polychaeta</taxon>
        <taxon>Sedentaria</taxon>
        <taxon>Canalipalpata</taxon>
        <taxon>Sabellida</taxon>
        <taxon>Oweniida</taxon>
        <taxon>Oweniidae</taxon>
        <taxon>Owenia</taxon>
    </lineage>
</organism>
<comment type="subcellular location">
    <subcellularLocation>
        <location evidence="1">Membrane</location>
        <location evidence="1">Clathrin-coated pit</location>
        <topology evidence="1">Peripheral membrane protein</topology>
        <orientation evidence="1">Cytoplasmic side</orientation>
    </subcellularLocation>
</comment>
<comment type="similarity">
    <text evidence="2">Belongs to the FCHO family.</text>
</comment>
<feature type="region of interest" description="Disordered" evidence="7">
    <location>
        <begin position="464"/>
        <end position="592"/>
    </location>
</feature>
<feature type="region of interest" description="Disordered" evidence="7">
    <location>
        <begin position="312"/>
        <end position="393"/>
    </location>
</feature>
<evidence type="ECO:0000256" key="4">
    <source>
        <dbReference type="ARBA" id="ARBA00023054"/>
    </source>
</evidence>
<dbReference type="AlphaFoldDB" id="A0A8S4N3V1"/>
<keyword evidence="11" id="KW-1185">Reference proteome</keyword>
<feature type="compositionally biased region" description="Polar residues" evidence="7">
    <location>
        <begin position="419"/>
        <end position="443"/>
    </location>
</feature>
<feature type="compositionally biased region" description="Polar residues" evidence="7">
    <location>
        <begin position="464"/>
        <end position="477"/>
    </location>
</feature>
<reference evidence="10" key="1">
    <citation type="submission" date="2022-03" db="EMBL/GenBank/DDBJ databases">
        <authorList>
            <person name="Martin C."/>
        </authorList>
    </citation>
    <scope>NUCLEOTIDE SEQUENCE</scope>
</reference>
<accession>A0A8S4N3V1</accession>
<dbReference type="InterPro" id="IPR018808">
    <property type="entry name" value="Muniscin_C"/>
</dbReference>
<evidence type="ECO:0000259" key="9">
    <source>
        <dbReference type="PROSITE" id="PS51741"/>
    </source>
</evidence>
<dbReference type="GO" id="GO:0030136">
    <property type="term" value="C:clathrin-coated vesicle"/>
    <property type="evidence" value="ECO:0007669"/>
    <property type="project" value="TreeGrafter"/>
</dbReference>
<dbReference type="PANTHER" id="PTHR23065">
    <property type="entry name" value="PROLINE-SERINE-THREONINE PHOSPHATASE INTERACTING PROTEIN 1"/>
    <property type="match status" value="1"/>
</dbReference>
<dbReference type="PROSITE" id="PS51072">
    <property type="entry name" value="MHD"/>
    <property type="match status" value="1"/>
</dbReference>
<gene>
    <name evidence="10" type="ORF">OFUS_LOCUS2722</name>
</gene>
<feature type="compositionally biased region" description="Low complexity" evidence="7">
    <location>
        <begin position="478"/>
        <end position="494"/>
    </location>
</feature>
<keyword evidence="5" id="KW-0472">Membrane</keyword>
<evidence type="ECO:0000256" key="2">
    <source>
        <dbReference type="ARBA" id="ARBA00011064"/>
    </source>
</evidence>
<evidence type="ECO:0000313" key="11">
    <source>
        <dbReference type="Proteomes" id="UP000749559"/>
    </source>
</evidence>
<dbReference type="GO" id="GO:0005905">
    <property type="term" value="C:clathrin-coated pit"/>
    <property type="evidence" value="ECO:0007669"/>
    <property type="project" value="UniProtKB-SubCell"/>
</dbReference>
<feature type="compositionally biased region" description="Basic and acidic residues" evidence="7">
    <location>
        <begin position="374"/>
        <end position="383"/>
    </location>
</feature>
<dbReference type="InterPro" id="IPR036168">
    <property type="entry name" value="AP2_Mu_C_sf"/>
</dbReference>
<name>A0A8S4N3V1_OWEFU</name>
<feature type="region of interest" description="Disordered" evidence="7">
    <location>
        <begin position="262"/>
        <end position="300"/>
    </location>
</feature>
<evidence type="ECO:0000256" key="7">
    <source>
        <dbReference type="SAM" id="MobiDB-lite"/>
    </source>
</evidence>
<sequence length="875" mass="96412">MISFTDNFWGEKNNGFDVLYHNMKHGQVSSKELSDFLRESCSVEESYSKLLTKLAKVANNNSQNGSFAPFWQVLKALAEKLSSLHMQLMHSWQDLIKDVQKYTEEQHKKHKSVKESESSTIETVQSIQTTTVALQKAKDLYHTRSIEYEKLKRDNASAKEVEKAEVKCKKAGDDYKGLVEKYNNIRNDFETKIFDACNKFQEIETMHIQQMKSFLATYAKGWEGGHTLIGQVHETFRNSLDELNEEKLLETFVENKKTGAEKPGLIQFEEPDLSSLPAATSSTSLESQDKAPVDKPKPLSLGAITYIPGFKKKKDKRDKKKKKDKKKGKDQVEQEERKTPEVDEDGFSIRPENPLGDKDGNSWYSSSDSDSDGEEKKKIKVEIKPVNSTAPVATGNVDDIRISVGSLRLSPTHTKKPMKTNNSDANMKRSQSVSDTLGNSKMPSQDLLGLDLFGLSSSASTPTGTTYTFPSPNNSLHNDTTSNTSRDNTPSSNPLFNLDESGSSEGGTIAPSLPNKQRPRSTTPTAGSSLFPAPPPRLAAPRKISGPQSTSRPTGRQSPAAPFTRADSSGSLGSVTFNTTSMPTGSSRGPSPLTIGMSDTIPIAIAFTEQVNALFQGSDETKCKVKSTGDVTISFPTGIVKALLDNPNPSVLTFRMKNVQSLQDIVVNKQLVTEETSQSTSQCRVYSFDMPNLSEHLRKQHETNQGSSYFNIDILKYQIIQSGIQSTPLHLTTYWKCEPHQTDFRLDYTYNGAAISQKSPLSNVTVTCIVTGDVTNMQAKPSGIWNGANKRAVWKLPDISDMNEDGGQGCLRAKFDLAAGPTNPSAVAVQFTCENSSLSGIDFELAGGGYRLSLAKKRFTSGRYLVETDADVRYV</sequence>
<feature type="region of interest" description="Disordered" evidence="7">
    <location>
        <begin position="406"/>
        <end position="446"/>
    </location>
</feature>
<dbReference type="SUPFAM" id="SSF103657">
    <property type="entry name" value="BAR/IMD domain-like"/>
    <property type="match status" value="1"/>
</dbReference>
<feature type="compositionally biased region" description="Low complexity" evidence="7">
    <location>
        <begin position="273"/>
        <end position="286"/>
    </location>
</feature>
<dbReference type="EMBL" id="CAIIXF020000001">
    <property type="protein sequence ID" value="CAH1775414.1"/>
    <property type="molecule type" value="Genomic_DNA"/>
</dbReference>
<feature type="compositionally biased region" description="Polar residues" evidence="7">
    <location>
        <begin position="546"/>
        <end position="557"/>
    </location>
</feature>
<feature type="domain" description="F-BAR" evidence="9">
    <location>
        <begin position="2"/>
        <end position="255"/>
    </location>
</feature>
<dbReference type="Proteomes" id="UP000749559">
    <property type="component" value="Unassembled WGS sequence"/>
</dbReference>
<evidence type="ECO:0008006" key="12">
    <source>
        <dbReference type="Google" id="ProtNLM"/>
    </source>
</evidence>
<dbReference type="SMART" id="SM00055">
    <property type="entry name" value="FCH"/>
    <property type="match status" value="1"/>
</dbReference>
<feature type="compositionally biased region" description="Basic and acidic residues" evidence="7">
    <location>
        <begin position="327"/>
        <end position="341"/>
    </location>
</feature>
<feature type="compositionally biased region" description="Basic residues" evidence="7">
    <location>
        <begin position="312"/>
        <end position="326"/>
    </location>
</feature>
<evidence type="ECO:0000256" key="5">
    <source>
        <dbReference type="ARBA" id="ARBA00023176"/>
    </source>
</evidence>
<dbReference type="PROSITE" id="PS51741">
    <property type="entry name" value="F_BAR"/>
    <property type="match status" value="1"/>
</dbReference>
<dbReference type="Pfam" id="PF22699">
    <property type="entry name" value="GMIP-like_FCH"/>
    <property type="match status" value="1"/>
</dbReference>
<dbReference type="InterPro" id="IPR054713">
    <property type="entry name" value="GMIP/FCHO2-like_FCH"/>
</dbReference>
<keyword evidence="3" id="KW-0254">Endocytosis</keyword>
<feature type="compositionally biased region" description="Basic and acidic residues" evidence="7">
    <location>
        <begin position="287"/>
        <end position="297"/>
    </location>
</feature>
<dbReference type="GO" id="GO:0048268">
    <property type="term" value="P:clathrin coat assembly"/>
    <property type="evidence" value="ECO:0007669"/>
    <property type="project" value="TreeGrafter"/>
</dbReference>
<feature type="domain" description="MHD" evidence="8">
    <location>
        <begin position="600"/>
        <end position="875"/>
    </location>
</feature>
<evidence type="ECO:0000256" key="3">
    <source>
        <dbReference type="ARBA" id="ARBA00022583"/>
    </source>
</evidence>
<dbReference type="InterPro" id="IPR028565">
    <property type="entry name" value="MHD"/>
</dbReference>
<feature type="compositionally biased region" description="Polar residues" evidence="7">
    <location>
        <begin position="566"/>
        <end position="589"/>
    </location>
</feature>
<evidence type="ECO:0000313" key="10">
    <source>
        <dbReference type="EMBL" id="CAH1775414.1"/>
    </source>
</evidence>
<dbReference type="Gene3D" id="1.20.1270.60">
    <property type="entry name" value="Arfaptin homology (AH) domain/BAR domain"/>
    <property type="match status" value="1"/>
</dbReference>
<evidence type="ECO:0000259" key="8">
    <source>
        <dbReference type="PROSITE" id="PS51072"/>
    </source>
</evidence>